<evidence type="ECO:0000313" key="1">
    <source>
        <dbReference type="EMBL" id="KAK4256070.1"/>
    </source>
</evidence>
<evidence type="ECO:0000313" key="2">
    <source>
        <dbReference type="Proteomes" id="UP001293593"/>
    </source>
</evidence>
<keyword evidence="2" id="KW-1185">Reference proteome</keyword>
<protein>
    <submittedName>
        <fullName evidence="1">Uncharacterized protein</fullName>
    </submittedName>
</protein>
<reference evidence="1" key="1">
    <citation type="submission" date="2023-10" db="EMBL/GenBank/DDBJ databases">
        <title>Chromosome-level genome of the transformable northern wattle, Acacia crassicarpa.</title>
        <authorList>
            <person name="Massaro I."/>
            <person name="Sinha N.R."/>
            <person name="Poethig S."/>
            <person name="Leichty A.R."/>
        </authorList>
    </citation>
    <scope>NUCLEOTIDE SEQUENCE</scope>
    <source>
        <strain evidence="1">Acra3RX</strain>
        <tissue evidence="1">Leaf</tissue>
    </source>
</reference>
<accession>A0AAE1JR02</accession>
<dbReference type="Proteomes" id="UP001293593">
    <property type="component" value="Unassembled WGS sequence"/>
</dbReference>
<proteinExistence type="predicted"/>
<comment type="caution">
    <text evidence="1">The sequence shown here is derived from an EMBL/GenBank/DDBJ whole genome shotgun (WGS) entry which is preliminary data.</text>
</comment>
<dbReference type="AlphaFoldDB" id="A0AAE1JR02"/>
<dbReference type="EMBL" id="JAWXYG010000013">
    <property type="protein sequence ID" value="KAK4256070.1"/>
    <property type="molecule type" value="Genomic_DNA"/>
</dbReference>
<sequence length="85" mass="9578">MNPLLVLYILTVRAPGVKVVTLGSLQKVRCKRRAEFLDLDNRVCKTIKIQESAARKRMFCETSVPTTQPNKQDLLSMMATSPQLS</sequence>
<gene>
    <name evidence="1" type="ORF">QN277_008983</name>
</gene>
<name>A0AAE1JR02_9FABA</name>
<organism evidence="1 2">
    <name type="scientific">Acacia crassicarpa</name>
    <name type="common">northern wattle</name>
    <dbReference type="NCBI Taxonomy" id="499986"/>
    <lineage>
        <taxon>Eukaryota</taxon>
        <taxon>Viridiplantae</taxon>
        <taxon>Streptophyta</taxon>
        <taxon>Embryophyta</taxon>
        <taxon>Tracheophyta</taxon>
        <taxon>Spermatophyta</taxon>
        <taxon>Magnoliopsida</taxon>
        <taxon>eudicotyledons</taxon>
        <taxon>Gunneridae</taxon>
        <taxon>Pentapetalae</taxon>
        <taxon>rosids</taxon>
        <taxon>fabids</taxon>
        <taxon>Fabales</taxon>
        <taxon>Fabaceae</taxon>
        <taxon>Caesalpinioideae</taxon>
        <taxon>mimosoid clade</taxon>
        <taxon>Acacieae</taxon>
        <taxon>Acacia</taxon>
    </lineage>
</organism>